<name>A0A1F6SX24_9PROT</name>
<feature type="transmembrane region" description="Helical" evidence="19">
    <location>
        <begin position="267"/>
        <end position="287"/>
    </location>
</feature>
<evidence type="ECO:0000256" key="14">
    <source>
        <dbReference type="ARBA" id="ARBA00050401"/>
    </source>
</evidence>
<dbReference type="Gene3D" id="1.20.120.1220">
    <property type="match status" value="1"/>
</dbReference>
<sequence>MTAIHVFFASYPAAFPLLAVALGLILGSFLNVVIYRLPIMLERLWRQQCDEHAQPSAMAVPKPEPFNLVYPGSRCRHCGHAVRALENIPVLSFLWLRGKCSACGQAISWRYPAIELLTGALSLAVALRFGIAPAALAALFLTWALIALAFIDYDRQILPDDITLPLVWAGLLINLSGVLTPLSSAVIGAAAGYGSLWLVYQLFRLATGKEGMGFGDFKLFAALGAWLGWQHLPLIILLSSLLGALIGIAFILFFGRDRRLPIPFGPFLCGAGWVTLMWGDAITRFYLQIMRFGA</sequence>
<dbReference type="GO" id="GO:0005886">
    <property type="term" value="C:plasma membrane"/>
    <property type="evidence" value="ECO:0007669"/>
    <property type="project" value="UniProtKB-SubCell"/>
</dbReference>
<dbReference type="GO" id="GO:0006465">
    <property type="term" value="P:signal peptide processing"/>
    <property type="evidence" value="ECO:0007669"/>
    <property type="project" value="TreeGrafter"/>
</dbReference>
<keyword evidence="5 18" id="KW-0489">Methyltransferase</keyword>
<dbReference type="InterPro" id="IPR010627">
    <property type="entry name" value="Prepilin_pept_A24_N"/>
</dbReference>
<comment type="similarity">
    <text evidence="2 17">Belongs to the peptidase A24 family.</text>
</comment>
<keyword evidence="7 18" id="KW-0808">Transferase</keyword>
<evidence type="ECO:0000256" key="4">
    <source>
        <dbReference type="ARBA" id="ARBA00022519"/>
    </source>
</evidence>
<evidence type="ECO:0000256" key="1">
    <source>
        <dbReference type="ARBA" id="ARBA00004429"/>
    </source>
</evidence>
<feature type="transmembrane region" description="Helical" evidence="19">
    <location>
        <begin position="129"/>
        <end position="151"/>
    </location>
</feature>
<evidence type="ECO:0000256" key="19">
    <source>
        <dbReference type="SAM" id="Phobius"/>
    </source>
</evidence>
<comment type="function">
    <text evidence="18">Plays an essential role in type IV pili and type II pseudopili formation by proteolytically removing the leader sequence from substrate proteins and subsequently monomethylating the alpha-amino group of the newly exposed N-terminal phenylalanine.</text>
</comment>
<accession>A0A1F6SX24</accession>
<keyword evidence="3" id="KW-1003">Cell membrane</keyword>
<evidence type="ECO:0000256" key="9">
    <source>
        <dbReference type="ARBA" id="ARBA00022692"/>
    </source>
</evidence>
<dbReference type="GO" id="GO:0008168">
    <property type="term" value="F:methyltransferase activity"/>
    <property type="evidence" value="ECO:0007669"/>
    <property type="project" value="UniProtKB-KW"/>
</dbReference>
<evidence type="ECO:0000256" key="17">
    <source>
        <dbReference type="RuleBase" id="RU003793"/>
    </source>
</evidence>
<evidence type="ECO:0000256" key="18">
    <source>
        <dbReference type="RuleBase" id="RU003794"/>
    </source>
</evidence>
<keyword evidence="12 19" id="KW-0472">Membrane</keyword>
<feature type="transmembrane region" description="Helical" evidence="19">
    <location>
        <begin position="171"/>
        <end position="199"/>
    </location>
</feature>
<keyword evidence="6 18" id="KW-0645">Protease</keyword>
<feature type="domain" description="Prepilin peptidase A24 N-terminal" evidence="21">
    <location>
        <begin position="22"/>
        <end position="129"/>
    </location>
</feature>
<organism evidence="22 23">
    <name type="scientific">Candidatus Muproteobacteria bacterium RBG_16_62_13</name>
    <dbReference type="NCBI Taxonomy" id="1817756"/>
    <lineage>
        <taxon>Bacteria</taxon>
        <taxon>Pseudomonadati</taxon>
        <taxon>Pseudomonadota</taxon>
        <taxon>Candidatus Muproteobacteria</taxon>
    </lineage>
</organism>
<feature type="transmembrane region" description="Helical" evidence="19">
    <location>
        <begin position="235"/>
        <end position="255"/>
    </location>
</feature>
<evidence type="ECO:0000259" key="20">
    <source>
        <dbReference type="Pfam" id="PF01478"/>
    </source>
</evidence>
<dbReference type="EC" id="3.4.23.43" evidence="15 18"/>
<gene>
    <name evidence="22" type="ORF">A2140_09940</name>
</gene>
<dbReference type="InterPro" id="IPR000045">
    <property type="entry name" value="Prepilin_IV_endopep_pep"/>
</dbReference>
<evidence type="ECO:0000256" key="12">
    <source>
        <dbReference type="ARBA" id="ARBA00023136"/>
    </source>
</evidence>
<dbReference type="Pfam" id="PF01478">
    <property type="entry name" value="Peptidase_A24"/>
    <property type="match status" value="1"/>
</dbReference>
<evidence type="ECO:0000256" key="11">
    <source>
        <dbReference type="ARBA" id="ARBA00022989"/>
    </source>
</evidence>
<evidence type="ECO:0000256" key="8">
    <source>
        <dbReference type="ARBA" id="ARBA00022691"/>
    </source>
</evidence>
<evidence type="ECO:0000256" key="7">
    <source>
        <dbReference type="ARBA" id="ARBA00022679"/>
    </source>
</evidence>
<dbReference type="FunFam" id="1.20.120.1220:FF:000001">
    <property type="entry name" value="Type 4 prepilin-like proteins leader peptide-processing enzyme"/>
    <property type="match status" value="1"/>
</dbReference>
<dbReference type="Proteomes" id="UP000178379">
    <property type="component" value="Unassembled WGS sequence"/>
</dbReference>
<feature type="transmembrane region" description="Helical" evidence="19">
    <location>
        <begin position="15"/>
        <end position="37"/>
    </location>
</feature>
<keyword evidence="13 18" id="KW-0511">Multifunctional enzyme</keyword>
<comment type="catalytic activity">
    <reaction evidence="14 18">
        <text>Typically cleaves a -Gly-|-Phe- bond to release an N-terminal, basic peptide of 5-8 residues from type IV prepilin, and then N-methylates the new N-terminal amino group, the methyl donor being S-adenosyl-L-methionine.</text>
        <dbReference type="EC" id="3.4.23.43"/>
    </reaction>
</comment>
<dbReference type="PANTHER" id="PTHR30487">
    <property type="entry name" value="TYPE 4 PREPILIN-LIKE PROTEINS LEADER PEPTIDE-PROCESSING ENZYME"/>
    <property type="match status" value="1"/>
</dbReference>
<feature type="domain" description="Prepilin type IV endopeptidase peptidase" evidence="20">
    <location>
        <begin position="139"/>
        <end position="248"/>
    </location>
</feature>
<comment type="subcellular location">
    <subcellularLocation>
        <location evidence="1">Cell inner membrane</location>
        <topology evidence="1">Multi-pass membrane protein</topology>
    </subcellularLocation>
    <subcellularLocation>
        <location evidence="18">Cell membrane</location>
        <topology evidence="18">Multi-pass membrane protein</topology>
    </subcellularLocation>
</comment>
<evidence type="ECO:0000256" key="6">
    <source>
        <dbReference type="ARBA" id="ARBA00022670"/>
    </source>
</evidence>
<evidence type="ECO:0000313" key="22">
    <source>
        <dbReference type="EMBL" id="OGI37229.1"/>
    </source>
</evidence>
<dbReference type="InterPro" id="IPR014032">
    <property type="entry name" value="Peptidase_A24A_bac"/>
</dbReference>
<evidence type="ECO:0000256" key="2">
    <source>
        <dbReference type="ARBA" id="ARBA00005801"/>
    </source>
</evidence>
<evidence type="ECO:0000256" key="3">
    <source>
        <dbReference type="ARBA" id="ARBA00022475"/>
    </source>
</evidence>
<dbReference type="InterPro" id="IPR050882">
    <property type="entry name" value="Prepilin_peptidase/N-MTase"/>
</dbReference>
<proteinExistence type="inferred from homology"/>
<evidence type="ECO:0000256" key="15">
    <source>
        <dbReference type="ARBA" id="ARBA00067082"/>
    </source>
</evidence>
<comment type="caution">
    <text evidence="22">The sequence shown here is derived from an EMBL/GenBank/DDBJ whole genome shotgun (WGS) entry which is preliminary data.</text>
</comment>
<dbReference type="PRINTS" id="PR00864">
    <property type="entry name" value="PREPILNPTASE"/>
</dbReference>
<keyword evidence="9 18" id="KW-0812">Transmembrane</keyword>
<evidence type="ECO:0000256" key="10">
    <source>
        <dbReference type="ARBA" id="ARBA00022801"/>
    </source>
</evidence>
<protein>
    <recommendedName>
        <fullName evidence="16 18">Prepilin leader peptidase/N-methyltransferase</fullName>
        <ecNumber evidence="18">2.1.1.-</ecNumber>
        <ecNumber evidence="15 18">3.4.23.43</ecNumber>
    </recommendedName>
</protein>
<dbReference type="EC" id="2.1.1.-" evidence="18"/>
<dbReference type="EMBL" id="MFSQ01000152">
    <property type="protein sequence ID" value="OGI37229.1"/>
    <property type="molecule type" value="Genomic_DNA"/>
</dbReference>
<evidence type="ECO:0000313" key="23">
    <source>
        <dbReference type="Proteomes" id="UP000178379"/>
    </source>
</evidence>
<keyword evidence="10 18" id="KW-0378">Hydrolase</keyword>
<evidence type="ECO:0000256" key="16">
    <source>
        <dbReference type="ARBA" id="ARBA00071870"/>
    </source>
</evidence>
<keyword evidence="4" id="KW-0997">Cell inner membrane</keyword>
<keyword evidence="8" id="KW-0949">S-adenosyl-L-methionine</keyword>
<reference evidence="22 23" key="1">
    <citation type="journal article" date="2016" name="Nat. Commun.">
        <title>Thousands of microbial genomes shed light on interconnected biogeochemical processes in an aquifer system.</title>
        <authorList>
            <person name="Anantharaman K."/>
            <person name="Brown C.T."/>
            <person name="Hug L.A."/>
            <person name="Sharon I."/>
            <person name="Castelle C.J."/>
            <person name="Probst A.J."/>
            <person name="Thomas B.C."/>
            <person name="Singh A."/>
            <person name="Wilkins M.J."/>
            <person name="Karaoz U."/>
            <person name="Brodie E.L."/>
            <person name="Williams K.H."/>
            <person name="Hubbard S.S."/>
            <person name="Banfield J.F."/>
        </authorList>
    </citation>
    <scope>NUCLEOTIDE SEQUENCE [LARGE SCALE GENOMIC DNA]</scope>
</reference>
<feature type="transmembrane region" description="Helical" evidence="19">
    <location>
        <begin position="211"/>
        <end position="229"/>
    </location>
</feature>
<dbReference type="STRING" id="1817756.A2140_09940"/>
<keyword evidence="11 19" id="KW-1133">Transmembrane helix</keyword>
<dbReference type="GO" id="GO:0032259">
    <property type="term" value="P:methylation"/>
    <property type="evidence" value="ECO:0007669"/>
    <property type="project" value="UniProtKB-KW"/>
</dbReference>
<evidence type="ECO:0000256" key="5">
    <source>
        <dbReference type="ARBA" id="ARBA00022603"/>
    </source>
</evidence>
<dbReference type="AlphaFoldDB" id="A0A1F6SX24"/>
<dbReference type="PANTHER" id="PTHR30487:SF0">
    <property type="entry name" value="PREPILIN LEADER PEPTIDASE_N-METHYLTRANSFERASE-RELATED"/>
    <property type="match status" value="1"/>
</dbReference>
<dbReference type="GO" id="GO:0004190">
    <property type="term" value="F:aspartic-type endopeptidase activity"/>
    <property type="evidence" value="ECO:0007669"/>
    <property type="project" value="UniProtKB-EC"/>
</dbReference>
<evidence type="ECO:0000256" key="13">
    <source>
        <dbReference type="ARBA" id="ARBA00023268"/>
    </source>
</evidence>
<evidence type="ECO:0000259" key="21">
    <source>
        <dbReference type="Pfam" id="PF06750"/>
    </source>
</evidence>
<dbReference type="Pfam" id="PF06750">
    <property type="entry name" value="A24_N_bact"/>
    <property type="match status" value="1"/>
</dbReference>